<accession>A0A9P8LJ56</accession>
<gene>
    <name evidence="2" type="ORF">GP486_000376</name>
</gene>
<dbReference type="Pfam" id="PF04762">
    <property type="entry name" value="Beta-prop_ELP1_1st"/>
    <property type="match status" value="1"/>
</dbReference>
<proteinExistence type="predicted"/>
<dbReference type="PANTHER" id="PTHR12747:SF0">
    <property type="entry name" value="ELONGATOR COMPLEX PROTEIN 1"/>
    <property type="match status" value="1"/>
</dbReference>
<dbReference type="GO" id="GO:0033588">
    <property type="term" value="C:elongator holoenzyme complex"/>
    <property type="evidence" value="ECO:0007669"/>
    <property type="project" value="InterPro"/>
</dbReference>
<dbReference type="AlphaFoldDB" id="A0A9P8LJ56"/>
<dbReference type="Proteomes" id="UP000750711">
    <property type="component" value="Unassembled WGS sequence"/>
</dbReference>
<evidence type="ECO:0000259" key="1">
    <source>
        <dbReference type="Pfam" id="PF04762"/>
    </source>
</evidence>
<dbReference type="GO" id="GO:0005829">
    <property type="term" value="C:cytosol"/>
    <property type="evidence" value="ECO:0007669"/>
    <property type="project" value="TreeGrafter"/>
</dbReference>
<dbReference type="InterPro" id="IPR056164">
    <property type="entry name" value="Beta-prop_ELP1_1st"/>
</dbReference>
<evidence type="ECO:0000313" key="3">
    <source>
        <dbReference type="Proteomes" id="UP000750711"/>
    </source>
</evidence>
<reference evidence="2" key="1">
    <citation type="submission" date="2021-03" db="EMBL/GenBank/DDBJ databases">
        <title>Comparative genomics and phylogenomic investigation of the class Geoglossomycetes provide insights into ecological specialization and systematics.</title>
        <authorList>
            <person name="Melie T."/>
            <person name="Pirro S."/>
            <person name="Miller A.N."/>
            <person name="Quandt A."/>
        </authorList>
    </citation>
    <scope>NUCLEOTIDE SEQUENCE</scope>
    <source>
        <strain evidence="2">CAQ_001_2017</strain>
    </source>
</reference>
<feature type="domain" description="ELP1 first N-terminal beta-propeller" evidence="1">
    <location>
        <begin position="1"/>
        <end position="378"/>
    </location>
</feature>
<evidence type="ECO:0000313" key="2">
    <source>
        <dbReference type="EMBL" id="KAH0566229.1"/>
    </source>
</evidence>
<dbReference type="GO" id="GO:0002926">
    <property type="term" value="P:tRNA wobble base 5-methoxycarbonylmethyl-2-thiouridinylation"/>
    <property type="evidence" value="ECO:0007669"/>
    <property type="project" value="TreeGrafter"/>
</dbReference>
<comment type="caution">
    <text evidence="2">The sequence shown here is derived from an EMBL/GenBank/DDBJ whole genome shotgun (WGS) entry which is preliminary data.</text>
</comment>
<protein>
    <recommendedName>
        <fullName evidence="1">ELP1 first N-terminal beta-propeller domain-containing protein</fullName>
    </recommendedName>
</protein>
<dbReference type="InterPro" id="IPR006849">
    <property type="entry name" value="Elp1"/>
</dbReference>
<sequence>MRNLLNVYETISKISSSEAPDLPLVATTWCARDSGGSYESVLCVFGPSEDNAIIDLKRLEQDLSRGADESSWHLSNVASWDAPCPSPELACDKVLDIHYFGDERAACLILAGGDIVVVREEPNDGQDKIEIVGSVDRGIAAAAWSPDEEVLSISTCGETFLLMTRDFEVFKEVAFSSADLQSSKHVSVGWGKSETQFKGKRARALRDPTVPEKVDEGKLSPFDNGKVQISWRGDGAYVAVSSIEALERRLIRVFSRDGILDGVSEPVDGLEGALSWRPVGNLMAGIQRMKDRAEVVFFERNGLRHGQFDLRLTPEAMETWALDIKLKWNVDSTVLAVHFRDRVQLWTMGNYHYYLKQELRLPASKAMSAVATLSWHPETPLRLAISLGGMPLNPQSIYFEA</sequence>
<organism evidence="2 3">
    <name type="scientific">Trichoglossum hirsutum</name>
    <dbReference type="NCBI Taxonomy" id="265104"/>
    <lineage>
        <taxon>Eukaryota</taxon>
        <taxon>Fungi</taxon>
        <taxon>Dikarya</taxon>
        <taxon>Ascomycota</taxon>
        <taxon>Pezizomycotina</taxon>
        <taxon>Geoglossomycetes</taxon>
        <taxon>Geoglossales</taxon>
        <taxon>Geoglossaceae</taxon>
        <taxon>Trichoglossum</taxon>
    </lineage>
</organism>
<dbReference type="EMBL" id="JAGHQM010000023">
    <property type="protein sequence ID" value="KAH0566229.1"/>
    <property type="molecule type" value="Genomic_DNA"/>
</dbReference>
<dbReference type="PANTHER" id="PTHR12747">
    <property type="entry name" value="ELONGATOR COMPLEX PROTEIN 1"/>
    <property type="match status" value="1"/>
</dbReference>
<dbReference type="SUPFAM" id="SSF69322">
    <property type="entry name" value="Tricorn protease domain 2"/>
    <property type="match status" value="1"/>
</dbReference>
<name>A0A9P8LJ56_9PEZI</name>
<keyword evidence="3" id="KW-1185">Reference proteome</keyword>
<dbReference type="GO" id="GO:0000049">
    <property type="term" value="F:tRNA binding"/>
    <property type="evidence" value="ECO:0007669"/>
    <property type="project" value="TreeGrafter"/>
</dbReference>